<accession>A0AC61YBB7</accession>
<gene>
    <name evidence="1" type="primary">kfoC</name>
    <name evidence="1" type="ORF">FVB9532_03095</name>
</gene>
<keyword evidence="2" id="KW-1185">Reference proteome</keyword>
<comment type="caution">
    <text evidence="1">The sequence shown here is derived from an EMBL/GenBank/DDBJ whole genome shotgun (WGS) entry which is preliminary data.</text>
</comment>
<organism evidence="1 2">
    <name type="scientific">Mesonia oceanica</name>
    <dbReference type="NCBI Taxonomy" id="2687242"/>
    <lineage>
        <taxon>Bacteria</taxon>
        <taxon>Pseudomonadati</taxon>
        <taxon>Bacteroidota</taxon>
        <taxon>Flavobacteriia</taxon>
        <taxon>Flavobacteriales</taxon>
        <taxon>Flavobacteriaceae</taxon>
        <taxon>Mesonia</taxon>
    </lineage>
</organism>
<protein>
    <submittedName>
        <fullName evidence="1">Chondroitin synthase</fullName>
    </submittedName>
</protein>
<evidence type="ECO:0000313" key="2">
    <source>
        <dbReference type="Proteomes" id="UP000356253"/>
    </source>
</evidence>
<reference evidence="1" key="1">
    <citation type="submission" date="2019-09" db="EMBL/GenBank/DDBJ databases">
        <authorList>
            <person name="Rodrigo-Torres L."/>
            <person name="Arahal R. D."/>
            <person name="Lucena T."/>
        </authorList>
    </citation>
    <scope>NUCLEOTIDE SEQUENCE</scope>
    <source>
        <strain evidence="1">ISS653</strain>
    </source>
</reference>
<dbReference type="EMBL" id="CABVMM010000012">
    <property type="protein sequence ID" value="VVV01801.1"/>
    <property type="molecule type" value="Genomic_DNA"/>
</dbReference>
<dbReference type="Proteomes" id="UP000356253">
    <property type="component" value="Unassembled WGS sequence"/>
</dbReference>
<evidence type="ECO:0000313" key="1">
    <source>
        <dbReference type="EMBL" id="VVV01801.1"/>
    </source>
</evidence>
<sequence>MYFSRMKAKYSFIIPVYNRPEEVSELLQSFYEMKTQISYEIVIVEDGSTISSDEIVKEYSSVLNIQYLEKENTGPGDSRNYGMRKATGEYFIILDSDVVMPNHYLNSVEEFLEENPVDCFGGPDAAKENFSEIQKAINFVMTSFLTTGGIRGKEKSVKNYEPRSFNMGISREAFQKTGGFGTIHPGEDPDLSIRIIKAGFKIGFIKEAYVYHKRRISWKKFYIQVNKFGKVRPILNSWHPQTASLVFWFPSLFSLGLFASIVLAIFQVIWPVLVYSIYLFLIFILSTIENKSIKIGLFSLRATLTQFFGYGFGFFKSTYYIRLLGKDPKQVFPELFF</sequence>
<name>A0AC61YBB7_9FLAO</name>
<proteinExistence type="predicted"/>